<protein>
    <submittedName>
        <fullName evidence="2">Uncharacterized membrane protein</fullName>
    </submittedName>
</protein>
<dbReference type="EMBL" id="OCMT01000003">
    <property type="protein sequence ID" value="SOD18417.1"/>
    <property type="molecule type" value="Genomic_DNA"/>
</dbReference>
<accession>A0A286A993</accession>
<evidence type="ECO:0000313" key="3">
    <source>
        <dbReference type="Proteomes" id="UP000219281"/>
    </source>
</evidence>
<keyword evidence="1" id="KW-0812">Transmembrane</keyword>
<feature type="transmembrane region" description="Helical" evidence="1">
    <location>
        <begin position="80"/>
        <end position="101"/>
    </location>
</feature>
<proteinExistence type="predicted"/>
<keyword evidence="3" id="KW-1185">Reference proteome</keyword>
<name>A0A286A993_9SPHI</name>
<organism evidence="2 3">
    <name type="scientific">Pedobacter xixiisoli</name>
    <dbReference type="NCBI Taxonomy" id="1476464"/>
    <lineage>
        <taxon>Bacteria</taxon>
        <taxon>Pseudomonadati</taxon>
        <taxon>Bacteroidota</taxon>
        <taxon>Sphingobacteriia</taxon>
        <taxon>Sphingobacteriales</taxon>
        <taxon>Sphingobacteriaceae</taxon>
        <taxon>Pedobacter</taxon>
    </lineage>
</organism>
<feature type="transmembrane region" description="Helical" evidence="1">
    <location>
        <begin position="107"/>
        <end position="128"/>
    </location>
</feature>
<dbReference type="OrthoDB" id="1072981at2"/>
<dbReference type="Pfam" id="PF07843">
    <property type="entry name" value="DUF1634"/>
    <property type="match status" value="1"/>
</dbReference>
<evidence type="ECO:0000313" key="2">
    <source>
        <dbReference type="EMBL" id="SOD18417.1"/>
    </source>
</evidence>
<dbReference type="InterPro" id="IPR012861">
    <property type="entry name" value="DUF1634"/>
</dbReference>
<gene>
    <name evidence="2" type="ORF">SAMN06297358_2995</name>
</gene>
<dbReference type="RefSeq" id="WP_097132815.1">
    <property type="nucleotide sequence ID" value="NZ_OCMT01000003.1"/>
</dbReference>
<reference evidence="3" key="1">
    <citation type="submission" date="2017-09" db="EMBL/GenBank/DDBJ databases">
        <authorList>
            <person name="Varghese N."/>
            <person name="Submissions S."/>
        </authorList>
    </citation>
    <scope>NUCLEOTIDE SEQUENCE [LARGE SCALE GENOMIC DNA]</scope>
    <source>
        <strain evidence="3">CGMCC 1.12803</strain>
    </source>
</reference>
<keyword evidence="1" id="KW-0472">Membrane</keyword>
<keyword evidence="1" id="KW-1133">Transmembrane helix</keyword>
<sequence length="129" mass="14179">MEQTKNITDKDIQSLVGNLLRAGVYLSMAIVVLGGIIYLLDHSAEKIDYAVFDFNKVSLKTVEAIFSEVLTFKGAAVVQFGLLMLIFTPIARVLMAVISFFVEKDYLYVLIGLIVLSIIMVSLSGGFAH</sequence>
<evidence type="ECO:0000256" key="1">
    <source>
        <dbReference type="SAM" id="Phobius"/>
    </source>
</evidence>
<dbReference type="AlphaFoldDB" id="A0A286A993"/>
<feature type="transmembrane region" description="Helical" evidence="1">
    <location>
        <begin position="20"/>
        <end position="40"/>
    </location>
</feature>
<dbReference type="Proteomes" id="UP000219281">
    <property type="component" value="Unassembled WGS sequence"/>
</dbReference>